<evidence type="ECO:0000313" key="2">
    <source>
        <dbReference type="EMBL" id="AEP08529.1"/>
    </source>
</evidence>
<reference evidence="2 3" key="1">
    <citation type="journal article" date="2011" name="BMC Genomics">
        <title>Genomic insights into an obligate epibiotic bacterial predator: Micavibrio aeruginosavorus ARL-13.</title>
        <authorList>
            <person name="Wang Z."/>
            <person name="Kadouri D."/>
            <person name="Wu M."/>
        </authorList>
    </citation>
    <scope>NUCLEOTIDE SEQUENCE [LARGE SCALE GENOMIC DNA]</scope>
    <source>
        <strain evidence="2 3">ARL-13</strain>
    </source>
</reference>
<keyword evidence="1" id="KW-0472">Membrane</keyword>
<dbReference type="Proteomes" id="UP000009286">
    <property type="component" value="Chromosome"/>
</dbReference>
<gene>
    <name evidence="2" type="ordered locus">MICA_183</name>
</gene>
<protein>
    <submittedName>
        <fullName evidence="2">Uncharacterized protein</fullName>
    </submittedName>
</protein>
<dbReference type="EMBL" id="CP002382">
    <property type="protein sequence ID" value="AEP08529.1"/>
    <property type="molecule type" value="Genomic_DNA"/>
</dbReference>
<keyword evidence="1" id="KW-1133">Transmembrane helix</keyword>
<feature type="transmembrane region" description="Helical" evidence="1">
    <location>
        <begin position="83"/>
        <end position="104"/>
    </location>
</feature>
<dbReference type="OrthoDB" id="9820717at2"/>
<dbReference type="STRING" id="856793.MICA_183"/>
<proteinExistence type="predicted"/>
<accession>G2KP21</accession>
<dbReference type="KEGG" id="mai:MICA_183"/>
<dbReference type="AlphaFoldDB" id="G2KP21"/>
<keyword evidence="1" id="KW-0812">Transmembrane</keyword>
<evidence type="ECO:0000256" key="1">
    <source>
        <dbReference type="SAM" id="Phobius"/>
    </source>
</evidence>
<dbReference type="HOGENOM" id="CLU_1452865_0_0_5"/>
<sequence length="186" mass="21259">MEKNIGQKICNILFSENLYFEKTSGDLEIFYPWCGPGDAFYINKEQKRWILLFIRTSMALFLSSAVLLTALSEANAVSFDKLFYAGHLFLWVSFSVLCGSLLLFGRLFGPFIVPAHEQVKRTPSWIWGYLFIFSAWLLILLMGYAPISNMDSHLLLMGMVAMDGIFAALSGWLLWRSKTTGLYFFT</sequence>
<name>G2KP21_MICAA</name>
<evidence type="ECO:0000313" key="3">
    <source>
        <dbReference type="Proteomes" id="UP000009286"/>
    </source>
</evidence>
<feature type="transmembrane region" description="Helical" evidence="1">
    <location>
        <begin position="125"/>
        <end position="147"/>
    </location>
</feature>
<feature type="transmembrane region" description="Helical" evidence="1">
    <location>
        <begin position="49"/>
        <end position="71"/>
    </location>
</feature>
<feature type="transmembrane region" description="Helical" evidence="1">
    <location>
        <begin position="153"/>
        <end position="175"/>
    </location>
</feature>
<organism evidence="2 3">
    <name type="scientific">Micavibrio aeruginosavorus (strain ARL-13)</name>
    <dbReference type="NCBI Taxonomy" id="856793"/>
    <lineage>
        <taxon>Bacteria</taxon>
        <taxon>Pseudomonadati</taxon>
        <taxon>Bdellovibrionota</taxon>
        <taxon>Bdellovibrionia</taxon>
        <taxon>Bdellovibrionales</taxon>
        <taxon>Pseudobdellovibrionaceae</taxon>
        <taxon>Micavibrio</taxon>
    </lineage>
</organism>
<keyword evidence="3" id="KW-1185">Reference proteome</keyword>
<dbReference type="RefSeq" id="WP_014101752.1">
    <property type="nucleotide sequence ID" value="NC_016026.1"/>
</dbReference>